<comment type="caution">
    <text evidence="5">The sequence shown here is derived from an EMBL/GenBank/DDBJ whole genome shotgun (WGS) entry which is preliminary data.</text>
</comment>
<evidence type="ECO:0000256" key="2">
    <source>
        <dbReference type="ARBA" id="ARBA00022803"/>
    </source>
</evidence>
<dbReference type="SMART" id="SM00028">
    <property type="entry name" value="TPR"/>
    <property type="match status" value="5"/>
</dbReference>
<dbReference type="PANTHER" id="PTHR45586:SF1">
    <property type="entry name" value="LIPOPOLYSACCHARIDE ASSEMBLY PROTEIN B"/>
    <property type="match status" value="1"/>
</dbReference>
<dbReference type="EMBL" id="JAHKRT010000008">
    <property type="protein sequence ID" value="MBU3079013.1"/>
    <property type="molecule type" value="Genomic_DNA"/>
</dbReference>
<evidence type="ECO:0000256" key="3">
    <source>
        <dbReference type="PROSITE-ProRule" id="PRU00339"/>
    </source>
</evidence>
<evidence type="ECO:0000256" key="1">
    <source>
        <dbReference type="ARBA" id="ARBA00022737"/>
    </source>
</evidence>
<organism evidence="5 6">
    <name type="scientific">Sphingomonas quercus</name>
    <dbReference type="NCBI Taxonomy" id="2842451"/>
    <lineage>
        <taxon>Bacteria</taxon>
        <taxon>Pseudomonadati</taxon>
        <taxon>Pseudomonadota</taxon>
        <taxon>Alphaproteobacteria</taxon>
        <taxon>Sphingomonadales</taxon>
        <taxon>Sphingomonadaceae</taxon>
        <taxon>Sphingomonas</taxon>
    </lineage>
</organism>
<dbReference type="RefSeq" id="WP_216326342.1">
    <property type="nucleotide sequence ID" value="NZ_JAHKRT010000008.1"/>
</dbReference>
<evidence type="ECO:0000313" key="5">
    <source>
        <dbReference type="EMBL" id="MBU3079013.1"/>
    </source>
</evidence>
<evidence type="ECO:0000313" key="6">
    <source>
        <dbReference type="Proteomes" id="UP000776276"/>
    </source>
</evidence>
<dbReference type="InterPro" id="IPR051012">
    <property type="entry name" value="CellSynth/LPSAsmb/PSIAsmb"/>
</dbReference>
<dbReference type="InterPro" id="IPR019734">
    <property type="entry name" value="TPR_rpt"/>
</dbReference>
<evidence type="ECO:0000256" key="4">
    <source>
        <dbReference type="SAM" id="SignalP"/>
    </source>
</evidence>
<dbReference type="Pfam" id="PF13432">
    <property type="entry name" value="TPR_16"/>
    <property type="match status" value="2"/>
</dbReference>
<dbReference type="PANTHER" id="PTHR45586">
    <property type="entry name" value="TPR REPEAT-CONTAINING PROTEIN PA4667"/>
    <property type="match status" value="1"/>
</dbReference>
<proteinExistence type="predicted"/>
<gene>
    <name evidence="5" type="ORF">KOF26_14220</name>
</gene>
<accession>A0ABS6BL27</accession>
<keyword evidence="2 3" id="KW-0802">TPR repeat</keyword>
<feature type="repeat" description="TPR" evidence="3">
    <location>
        <begin position="416"/>
        <end position="449"/>
    </location>
</feature>
<feature type="chain" id="PRO_5045843017" evidence="4">
    <location>
        <begin position="39"/>
        <end position="569"/>
    </location>
</feature>
<dbReference type="PROSITE" id="PS50005">
    <property type="entry name" value="TPR"/>
    <property type="match status" value="2"/>
</dbReference>
<name>A0ABS6BL27_9SPHN</name>
<keyword evidence="4" id="KW-0732">Signal</keyword>
<feature type="repeat" description="TPR" evidence="3">
    <location>
        <begin position="485"/>
        <end position="518"/>
    </location>
</feature>
<protein>
    <submittedName>
        <fullName evidence="5">Tetratricopeptide repeat protein</fullName>
    </submittedName>
</protein>
<reference evidence="5 6" key="1">
    <citation type="submission" date="2021-06" db="EMBL/GenBank/DDBJ databases">
        <title>Sphingomonas sp. XMGL2, whole genome shotgun sequencing project.</title>
        <authorList>
            <person name="Zhao G."/>
            <person name="Shen L."/>
        </authorList>
    </citation>
    <scope>NUCLEOTIDE SEQUENCE [LARGE SCALE GENOMIC DNA]</scope>
    <source>
        <strain evidence="5 6">XMGL2</strain>
    </source>
</reference>
<keyword evidence="6" id="KW-1185">Reference proteome</keyword>
<dbReference type="Proteomes" id="UP000776276">
    <property type="component" value="Unassembled WGS sequence"/>
</dbReference>
<feature type="signal peptide" evidence="4">
    <location>
        <begin position="1"/>
        <end position="38"/>
    </location>
</feature>
<keyword evidence="1" id="KW-0677">Repeat</keyword>
<sequence>MAGLRPAAEAGYKVAMIRFRPLAAAPLALALIAAPAAAVDRAPDRTAATDYVLARAADANGDLNRAAAGYAAAYALTPDARLGSRVYRQAVSAGDFRAALAAARNLQAADALPSDGRLLLIAEAVQRRDWARARAALAAMPDGDVFGFLTPIIQAWISFGEGKDPMPLLVPGKGGAIALPYIAEHRALLLIAGGRMAEGISQLATMSATRGGREVRLRLAAAAALDPSKPDERTRALAVLQGDDALFVEARAIVSAGRRLPGAIRTPAAGMGELLTRVAADLNRDRVTPVALSLARIATFLDPDNAESWLVTTTLLAGVGLNDLALDALGRVAADDPFATAARDLRLRLLVREDRAEEALGLARAAATAKGAGAAEWTRVGDILNQLDKPADAADAYGKAIALSEANPDPAGSGLAVLWLLRGGALERAGDWAAARPALEKAVAMAPDSAAALNYLGYARLERGEDIAGAAQLIEKANRLAPDDPAITDSLGWAYYRLGRLPQAISTLEKAVAGEPGDADINDHLGDAYWAAGRRFEARYAWRAASVYASDDKKGRLLAKIENGPPARP</sequence>